<evidence type="ECO:0000259" key="2">
    <source>
        <dbReference type="Pfam" id="PF02517"/>
    </source>
</evidence>
<organism evidence="3 4">
    <name type="scientific">Amycolatopsis tolypomycina</name>
    <dbReference type="NCBI Taxonomy" id="208445"/>
    <lineage>
        <taxon>Bacteria</taxon>
        <taxon>Bacillati</taxon>
        <taxon>Actinomycetota</taxon>
        <taxon>Actinomycetes</taxon>
        <taxon>Pseudonocardiales</taxon>
        <taxon>Pseudonocardiaceae</taxon>
        <taxon>Amycolatopsis</taxon>
    </lineage>
</organism>
<feature type="transmembrane region" description="Helical" evidence="1">
    <location>
        <begin position="117"/>
        <end position="138"/>
    </location>
</feature>
<dbReference type="InterPro" id="IPR003675">
    <property type="entry name" value="Rce1/LyrA-like_dom"/>
</dbReference>
<keyword evidence="4" id="KW-1185">Reference proteome</keyword>
<dbReference type="GO" id="GO:0080120">
    <property type="term" value="P:CAAX-box protein maturation"/>
    <property type="evidence" value="ECO:0007669"/>
    <property type="project" value="UniProtKB-ARBA"/>
</dbReference>
<dbReference type="EMBL" id="FNSO01000004">
    <property type="protein sequence ID" value="SED26720.1"/>
    <property type="molecule type" value="Genomic_DNA"/>
</dbReference>
<name>A0A1H4ZBG8_9PSEU</name>
<keyword evidence="3" id="KW-0378">Hydrolase</keyword>
<proteinExistence type="predicted"/>
<reference evidence="4" key="1">
    <citation type="submission" date="2016-10" db="EMBL/GenBank/DDBJ databases">
        <authorList>
            <person name="Varghese N."/>
            <person name="Submissions S."/>
        </authorList>
    </citation>
    <scope>NUCLEOTIDE SEQUENCE [LARGE SCALE GENOMIC DNA]</scope>
    <source>
        <strain evidence="4">DSM 44544</strain>
    </source>
</reference>
<protein>
    <submittedName>
        <fullName evidence="3">CAAX protease self-immunity</fullName>
    </submittedName>
</protein>
<dbReference type="AlphaFoldDB" id="A0A1H4ZBG8"/>
<feature type="transmembrane region" description="Helical" evidence="1">
    <location>
        <begin position="209"/>
        <end position="228"/>
    </location>
</feature>
<evidence type="ECO:0000313" key="3">
    <source>
        <dbReference type="EMBL" id="SED26720.1"/>
    </source>
</evidence>
<feature type="transmembrane region" description="Helical" evidence="1">
    <location>
        <begin position="36"/>
        <end position="57"/>
    </location>
</feature>
<dbReference type="Pfam" id="PF02517">
    <property type="entry name" value="Rce1-like"/>
    <property type="match status" value="1"/>
</dbReference>
<accession>A0A1H4ZBG8</accession>
<sequence>MASIVVMDDTNGPTVATESRPLHGAAKRLLADRHSLPLSIALHLVPGALIVAVYLLFAEPFVLAIGAPVFLGWAIALCVVLGPLMAGLYWLGHQRNGRFSLRGVLHYTGKPLPRGKLVAMAIPMFLWMMVLSTALIPLDNFVFDHFFTWLPFADAGGSATTYLQGSGRSAMLATLVVCLPLTGIALPLIEEFYFRGFLMPRLAHLGRGAPVLSTVLFSLYHFWAPWTFVSKLVFFFPGPWFVWKKKDIRLSIAMHVGTTSISTVGGIVAIAFNIV</sequence>
<evidence type="ECO:0000256" key="1">
    <source>
        <dbReference type="SAM" id="Phobius"/>
    </source>
</evidence>
<dbReference type="GO" id="GO:0004175">
    <property type="term" value="F:endopeptidase activity"/>
    <property type="evidence" value="ECO:0007669"/>
    <property type="project" value="UniProtKB-ARBA"/>
</dbReference>
<dbReference type="Proteomes" id="UP000199622">
    <property type="component" value="Unassembled WGS sequence"/>
</dbReference>
<feature type="domain" description="CAAX prenyl protease 2/Lysostaphin resistance protein A-like" evidence="2">
    <location>
        <begin position="175"/>
        <end position="258"/>
    </location>
</feature>
<evidence type="ECO:0000313" key="4">
    <source>
        <dbReference type="Proteomes" id="UP000199622"/>
    </source>
</evidence>
<dbReference type="GO" id="GO:0006508">
    <property type="term" value="P:proteolysis"/>
    <property type="evidence" value="ECO:0007669"/>
    <property type="project" value="UniProtKB-KW"/>
</dbReference>
<keyword evidence="1" id="KW-0812">Transmembrane</keyword>
<feature type="transmembrane region" description="Helical" evidence="1">
    <location>
        <begin position="69"/>
        <end position="92"/>
    </location>
</feature>
<feature type="transmembrane region" description="Helical" evidence="1">
    <location>
        <begin position="170"/>
        <end position="189"/>
    </location>
</feature>
<dbReference type="STRING" id="208445.SAMN04489727_7161"/>
<keyword evidence="1" id="KW-0472">Membrane</keyword>
<gene>
    <name evidence="3" type="ORF">SAMN04489727_7161</name>
</gene>
<keyword evidence="3" id="KW-0645">Protease</keyword>
<feature type="transmembrane region" description="Helical" evidence="1">
    <location>
        <begin position="248"/>
        <end position="272"/>
    </location>
</feature>
<keyword evidence="1" id="KW-1133">Transmembrane helix</keyword>